<organism evidence="1">
    <name type="scientific">Timspurckia oligopyrenoides</name>
    <dbReference type="NCBI Taxonomy" id="708627"/>
    <lineage>
        <taxon>Eukaryota</taxon>
        <taxon>Rhodophyta</taxon>
        <taxon>Bangiophyceae</taxon>
        <taxon>Porphyridiales</taxon>
        <taxon>Porphyridiaceae</taxon>
        <taxon>Timspurckia</taxon>
    </lineage>
</organism>
<proteinExistence type="predicted"/>
<reference evidence="1" key="1">
    <citation type="submission" date="2021-01" db="EMBL/GenBank/DDBJ databases">
        <authorList>
            <person name="Corre E."/>
            <person name="Pelletier E."/>
            <person name="Niang G."/>
            <person name="Scheremetjew M."/>
            <person name="Finn R."/>
            <person name="Kale V."/>
            <person name="Holt S."/>
            <person name="Cochrane G."/>
            <person name="Meng A."/>
            <person name="Brown T."/>
            <person name="Cohen L."/>
        </authorList>
    </citation>
    <scope>NUCLEOTIDE SEQUENCE</scope>
    <source>
        <strain evidence="1">CCMP3278</strain>
    </source>
</reference>
<dbReference type="AlphaFoldDB" id="A0A7S0ZDV5"/>
<protein>
    <submittedName>
        <fullName evidence="1">Uncharacterized protein</fullName>
    </submittedName>
</protein>
<dbReference type="EMBL" id="HBFP01004427">
    <property type="protein sequence ID" value="CAD8818757.1"/>
    <property type="molecule type" value="Transcribed_RNA"/>
</dbReference>
<evidence type="ECO:0000313" key="1">
    <source>
        <dbReference type="EMBL" id="CAD8818757.1"/>
    </source>
</evidence>
<name>A0A7S0ZDV5_9RHOD</name>
<gene>
    <name evidence="1" type="ORF">TOLI1172_LOCUS3146</name>
</gene>
<sequence length="159" mass="18246">MISQKLEKSDELSLISTEHAMDLVFKVVFCQSLISCNVHMSPSELSTACQTALECLQKVLVFQRMIQEFDSMNSNEICSCAQPGNTVNLFLAMDTLSEYIWRIVELDECFLKHWFIQLFKVLSDLQNLLNTKEKCTACRNQLLNGIHSHLNLLSYSINF</sequence>
<accession>A0A7S0ZDV5</accession>